<dbReference type="PANTHER" id="PTHR40980:SF4">
    <property type="entry name" value="TONB-DEPENDENT RECEPTOR-LIKE BETA-BARREL DOMAIN-CONTAINING PROTEIN"/>
    <property type="match status" value="1"/>
</dbReference>
<organism evidence="8 9">
    <name type="scientific">Termitidicoccus mucosus</name>
    <dbReference type="NCBI Taxonomy" id="1184151"/>
    <lineage>
        <taxon>Bacteria</taxon>
        <taxon>Pseudomonadati</taxon>
        <taxon>Verrucomicrobiota</taxon>
        <taxon>Opitutia</taxon>
        <taxon>Opitutales</taxon>
        <taxon>Opitutaceae</taxon>
        <taxon>Termitidicoccus</taxon>
    </lineage>
</organism>
<feature type="domain" description="TonB-dependent receptor-like beta-barrel" evidence="6">
    <location>
        <begin position="533"/>
        <end position="1039"/>
    </location>
</feature>
<keyword evidence="3" id="KW-0998">Cell outer membrane</keyword>
<keyword evidence="4" id="KW-0798">TonB box</keyword>
<feature type="chain" id="PRO_5008088786" description="TonB-dependent receptor" evidence="5">
    <location>
        <begin position="39"/>
        <end position="1071"/>
    </location>
</feature>
<dbReference type="Pfam" id="PF00593">
    <property type="entry name" value="TonB_dep_Rec_b-barrel"/>
    <property type="match status" value="1"/>
</dbReference>
<dbReference type="Pfam" id="PF13620">
    <property type="entry name" value="CarboxypepD_reg"/>
    <property type="match status" value="1"/>
</dbReference>
<dbReference type="Gene3D" id="2.170.130.10">
    <property type="entry name" value="TonB-dependent receptor, plug domain"/>
    <property type="match status" value="1"/>
</dbReference>
<dbReference type="Pfam" id="PF07715">
    <property type="entry name" value="Plug"/>
    <property type="match status" value="1"/>
</dbReference>
<sequence>MHKPTKFNTPASPFNKFTLLYHFAVLFALVFLPLSAPAQQDTGVITGRVMNQATGRYLANAVVTVDGTDLRALTDDLGAYRIASLAPGDYTVRAAYTDLDSATTPVTVAAGQTATADFGLTSNVYHLEAFTVSSEREGAAKALQDQRFASTMKNIVAADAFGNMVDGNVGELMKKLPGVAIDYNGGEDPTQIRIRGMDPQMASITLDGNPIASGGGGTSRALDLKSFAVQNIETIEVNFAPTPDQSANSMGGSVNFKTKNAFAQKGRRVRIDGNLSINTSAFDVEKTPGGNRTPDRKIKPGFMFQYTEAFGSVRPIGVSIVANFFQKYRQNNNYNVPYSFNLTAEENGIASKSSDGTVGNVRWTEVGAATERRNLNINLDWKLSDNTSVFLRTGYTQDVGIGQYSHAFQVEAGTHLGAVVSGSNTHPASNFEQIVGMNSTARAYSKLENENTKLWNVAIGAQHKFGRFEIDYDAYVSQSKSDRDPSENFEVRTLQNGINLSVYGVSGQADGKIYQTGTSGSIDNLPEQTYLDVSKYKNLGIWQDFNYGSDDQMGAKFNVSFPLTVSNRAGTTSFPVKIKTGASFNQQKRDTKRYWKEIRLTGDSAQSAFGTAAEPTVQQFADTTYGNTWRGFDLAVPQWISPYSVYDYFRANPGQFYDRRVEFGNKGNYLPESEFGREKSGDKQARERVFAGYIMATANVSNLTVLAGVRYEATWLTGWGNIYLRAERSAEDPYGAGGRFDVVTPGGQYYRWDIERPYELAELQYRAATRDYNYDKIFPNLQLKYDITPNLIARASFTTGIGRPRLEDVVWIGNDDIVPSFKLIRRPNPDLVPQTYNLYQARLEYYFKKYGSATVSVFYQPYKNYIMSTDHYEPYTFSSEEGAEMTELWKVSQNENVGDGRNYGVELSYQQRLGFIASWLDRVEFYASISICDPKAKYPWRASAATSIDDEAAEEFNSRPPEWKDVPLNDIKRRFGTAALSYKGSKFGASVTAMWTDDYARSVDSTTLAETRYAENIRLDFSMNYKLSRHWQAYFDWRNFNDVPDERTIFDRTAGYYEAGMVVNVGVRADF</sequence>
<dbReference type="SUPFAM" id="SSF49452">
    <property type="entry name" value="Starch-binding domain-like"/>
    <property type="match status" value="1"/>
</dbReference>
<dbReference type="InterPro" id="IPR012910">
    <property type="entry name" value="Plug_dom"/>
</dbReference>
<dbReference type="InterPro" id="IPR013784">
    <property type="entry name" value="Carb-bd-like_fold"/>
</dbReference>
<dbReference type="GO" id="GO:0009279">
    <property type="term" value="C:cell outer membrane"/>
    <property type="evidence" value="ECO:0007669"/>
    <property type="project" value="UniProtKB-SubCell"/>
</dbReference>
<evidence type="ECO:0000259" key="6">
    <source>
        <dbReference type="Pfam" id="PF00593"/>
    </source>
</evidence>
<feature type="domain" description="TonB-dependent receptor plug" evidence="7">
    <location>
        <begin position="153"/>
        <end position="252"/>
    </location>
</feature>
<dbReference type="SUPFAM" id="SSF56935">
    <property type="entry name" value="Porins"/>
    <property type="match status" value="1"/>
</dbReference>
<protein>
    <recommendedName>
        <fullName evidence="10">TonB-dependent receptor</fullName>
    </recommendedName>
</protein>
<keyword evidence="9" id="KW-1185">Reference proteome</keyword>
<keyword evidence="5" id="KW-0732">Signal</keyword>
<dbReference type="GO" id="GO:0030246">
    <property type="term" value="F:carbohydrate binding"/>
    <property type="evidence" value="ECO:0007669"/>
    <property type="project" value="InterPro"/>
</dbReference>
<accession>A0A178IGA1</accession>
<dbReference type="EMBL" id="LRRQ01000108">
    <property type="protein sequence ID" value="OAM89053.1"/>
    <property type="molecule type" value="Genomic_DNA"/>
</dbReference>
<evidence type="ECO:0008006" key="10">
    <source>
        <dbReference type="Google" id="ProtNLM"/>
    </source>
</evidence>
<evidence type="ECO:0000256" key="2">
    <source>
        <dbReference type="ARBA" id="ARBA00023136"/>
    </source>
</evidence>
<proteinExistence type="inferred from homology"/>
<evidence type="ECO:0000259" key="7">
    <source>
        <dbReference type="Pfam" id="PF07715"/>
    </source>
</evidence>
<dbReference type="Gene3D" id="2.60.40.1120">
    <property type="entry name" value="Carboxypeptidase-like, regulatory domain"/>
    <property type="match status" value="1"/>
</dbReference>
<dbReference type="OrthoDB" id="175029at2"/>
<keyword evidence="2 4" id="KW-0472">Membrane</keyword>
<comment type="subcellular location">
    <subcellularLocation>
        <location evidence="1 4">Cell outer membrane</location>
    </subcellularLocation>
</comment>
<evidence type="ECO:0000313" key="9">
    <source>
        <dbReference type="Proteomes" id="UP000078486"/>
    </source>
</evidence>
<evidence type="ECO:0000313" key="8">
    <source>
        <dbReference type="EMBL" id="OAM89053.1"/>
    </source>
</evidence>
<name>A0A178IGA1_9BACT</name>
<evidence type="ECO:0000256" key="1">
    <source>
        <dbReference type="ARBA" id="ARBA00004442"/>
    </source>
</evidence>
<feature type="signal peptide" evidence="5">
    <location>
        <begin position="1"/>
        <end position="38"/>
    </location>
</feature>
<dbReference type="STRING" id="1184151.AW736_15270"/>
<dbReference type="InterPro" id="IPR000531">
    <property type="entry name" value="Beta-barrel_TonB"/>
</dbReference>
<evidence type="ECO:0000256" key="5">
    <source>
        <dbReference type="SAM" id="SignalP"/>
    </source>
</evidence>
<reference evidence="8 9" key="1">
    <citation type="submission" date="2016-01" db="EMBL/GenBank/DDBJ databases">
        <title>High potential of lignocellulose degradation of a new Verrucomicrobia species.</title>
        <authorList>
            <person name="Wang Y."/>
            <person name="Shi Y."/>
            <person name="Qiu Z."/>
            <person name="Liu S."/>
            <person name="Yang H."/>
        </authorList>
    </citation>
    <scope>NUCLEOTIDE SEQUENCE [LARGE SCALE GENOMIC DNA]</scope>
    <source>
        <strain evidence="8 9">TSB47</strain>
    </source>
</reference>
<dbReference type="InterPro" id="IPR037066">
    <property type="entry name" value="Plug_dom_sf"/>
</dbReference>
<dbReference type="PANTHER" id="PTHR40980">
    <property type="entry name" value="PLUG DOMAIN-CONTAINING PROTEIN"/>
    <property type="match status" value="1"/>
</dbReference>
<dbReference type="AlphaFoldDB" id="A0A178IGA1"/>
<dbReference type="Proteomes" id="UP000078486">
    <property type="component" value="Unassembled WGS sequence"/>
</dbReference>
<dbReference type="InterPro" id="IPR036942">
    <property type="entry name" value="Beta-barrel_TonB_sf"/>
</dbReference>
<comment type="similarity">
    <text evidence="4">Belongs to the TonB-dependent receptor family.</text>
</comment>
<gene>
    <name evidence="8" type="ORF">AW736_15270</name>
</gene>
<dbReference type="Gene3D" id="2.40.170.20">
    <property type="entry name" value="TonB-dependent receptor, beta-barrel domain"/>
    <property type="match status" value="1"/>
</dbReference>
<evidence type="ECO:0000256" key="4">
    <source>
        <dbReference type="RuleBase" id="RU003357"/>
    </source>
</evidence>
<evidence type="ECO:0000256" key="3">
    <source>
        <dbReference type="ARBA" id="ARBA00023237"/>
    </source>
</evidence>
<dbReference type="RefSeq" id="WP_068771020.1">
    <property type="nucleotide sequence ID" value="NZ_CP109796.1"/>
</dbReference>
<comment type="caution">
    <text evidence="8">The sequence shown here is derived from an EMBL/GenBank/DDBJ whole genome shotgun (WGS) entry which is preliminary data.</text>
</comment>